<reference evidence="1" key="1">
    <citation type="submission" date="2019-03" db="EMBL/GenBank/DDBJ databases">
        <authorList>
            <person name="Mank J."/>
            <person name="Almeida P."/>
        </authorList>
    </citation>
    <scope>NUCLEOTIDE SEQUENCE</scope>
    <source>
        <strain evidence="1">78183</strain>
    </source>
</reference>
<dbReference type="EMBL" id="CAADRP010001652">
    <property type="protein sequence ID" value="VFU46857.1"/>
    <property type="molecule type" value="Genomic_DNA"/>
</dbReference>
<evidence type="ECO:0008006" key="2">
    <source>
        <dbReference type="Google" id="ProtNLM"/>
    </source>
</evidence>
<accession>A0A6N2LYU2</accession>
<name>A0A6N2LYU2_SALVM</name>
<dbReference type="AlphaFoldDB" id="A0A6N2LYU2"/>
<sequence length="125" mass="14521">MALPGRVPEVVEQILLQEDVESSIHRMNHIETGKTLECLISIIKIGVACFVELPRERMDIGSAVAELHRVRDILSGTRIRGQHEYVSVRQEIWSLDRGISGFLEFSAYHNWRKDVKNRVQDWKPW</sequence>
<proteinExistence type="predicted"/>
<gene>
    <name evidence="1" type="ORF">SVIM_LOCUS298781</name>
</gene>
<evidence type="ECO:0000313" key="1">
    <source>
        <dbReference type="EMBL" id="VFU46857.1"/>
    </source>
</evidence>
<protein>
    <recommendedName>
        <fullName evidence="2">Serine-threonine/tyrosine-protein kinase catalytic domain-containing protein</fullName>
    </recommendedName>
</protein>
<organism evidence="1">
    <name type="scientific">Salix viminalis</name>
    <name type="common">Common osier</name>
    <name type="synonym">Basket willow</name>
    <dbReference type="NCBI Taxonomy" id="40686"/>
    <lineage>
        <taxon>Eukaryota</taxon>
        <taxon>Viridiplantae</taxon>
        <taxon>Streptophyta</taxon>
        <taxon>Embryophyta</taxon>
        <taxon>Tracheophyta</taxon>
        <taxon>Spermatophyta</taxon>
        <taxon>Magnoliopsida</taxon>
        <taxon>eudicotyledons</taxon>
        <taxon>Gunneridae</taxon>
        <taxon>Pentapetalae</taxon>
        <taxon>rosids</taxon>
        <taxon>fabids</taxon>
        <taxon>Malpighiales</taxon>
        <taxon>Salicaceae</taxon>
        <taxon>Saliceae</taxon>
        <taxon>Salix</taxon>
    </lineage>
</organism>